<keyword evidence="2 6" id="KW-0963">Cytoplasm</keyword>
<dbReference type="Gene3D" id="3.20.20.70">
    <property type="entry name" value="Aldolase class I"/>
    <property type="match status" value="1"/>
</dbReference>
<evidence type="ECO:0000256" key="3">
    <source>
        <dbReference type="ARBA" id="ARBA00023239"/>
    </source>
</evidence>
<dbReference type="Pfam" id="PF01791">
    <property type="entry name" value="DeoC"/>
    <property type="match status" value="1"/>
</dbReference>
<dbReference type="Proteomes" id="UP000782610">
    <property type="component" value="Unassembled WGS sequence"/>
</dbReference>
<dbReference type="SMART" id="SM01133">
    <property type="entry name" value="DeoC"/>
    <property type="match status" value="1"/>
</dbReference>
<evidence type="ECO:0000313" key="8">
    <source>
        <dbReference type="Proteomes" id="UP000782610"/>
    </source>
</evidence>
<sequence>MTLPLRGDELARHIDVSCVQAFHSAADIAELARIANAHGFVAAHVLPHFVPRLQANLGAGAKTLVGAPVGFPSGGATTATKLAEARELVTMGAQELDLMINVGRLISGDTAYVDAEIKAVIDAVAPLPVKVLLEVHYLSDDQIRIGCELAIKRKAAFVKTSTGWSPGGATIDKVRVIREATRGAIGIKASGGIRDFATIDALSELGVTRFGINSRVAVELVTHQVGAGNGR</sequence>
<dbReference type="EMBL" id="JACRAF010000050">
    <property type="protein sequence ID" value="MBI4923274.1"/>
    <property type="molecule type" value="Genomic_DNA"/>
</dbReference>
<gene>
    <name evidence="6 7" type="primary">deoC</name>
    <name evidence="7" type="ORF">HY834_16150</name>
</gene>
<reference evidence="7" key="1">
    <citation type="submission" date="2020-07" db="EMBL/GenBank/DDBJ databases">
        <title>Huge and variable diversity of episymbiotic CPR bacteria and DPANN archaea in groundwater ecosystems.</title>
        <authorList>
            <person name="He C.Y."/>
            <person name="Keren R."/>
            <person name="Whittaker M."/>
            <person name="Farag I.F."/>
            <person name="Doudna J."/>
            <person name="Cate J.H.D."/>
            <person name="Banfield J.F."/>
        </authorList>
    </citation>
    <scope>NUCLEOTIDE SEQUENCE</scope>
    <source>
        <strain evidence="7">NC_groundwater_1586_Pr3_B-0.1um_66_15</strain>
    </source>
</reference>
<comment type="pathway">
    <text evidence="6">Carbohydrate degradation; 2-deoxy-D-ribose 1-phosphate degradation; D-glyceraldehyde 3-phosphate and acetaldehyde from 2-deoxy-alpha-D-ribose 1-phosphate: step 2/2.</text>
</comment>
<evidence type="ECO:0000256" key="6">
    <source>
        <dbReference type="HAMAP-Rule" id="MF_00114"/>
    </source>
</evidence>
<evidence type="ECO:0000256" key="4">
    <source>
        <dbReference type="ARBA" id="ARBA00023270"/>
    </source>
</evidence>
<dbReference type="PANTHER" id="PTHR10889">
    <property type="entry name" value="DEOXYRIBOSE-PHOSPHATE ALDOLASE"/>
    <property type="match status" value="1"/>
</dbReference>
<name>A0A933L2W6_9HYPH</name>
<comment type="catalytic activity">
    <reaction evidence="5 6">
        <text>2-deoxy-D-ribose 5-phosphate = D-glyceraldehyde 3-phosphate + acetaldehyde</text>
        <dbReference type="Rhea" id="RHEA:12821"/>
        <dbReference type="ChEBI" id="CHEBI:15343"/>
        <dbReference type="ChEBI" id="CHEBI:59776"/>
        <dbReference type="ChEBI" id="CHEBI:62877"/>
        <dbReference type="EC" id="4.1.2.4"/>
    </reaction>
</comment>
<feature type="active site" description="Proton donor/acceptor" evidence="6">
    <location>
        <position position="188"/>
    </location>
</feature>
<keyword evidence="4 6" id="KW-0704">Schiff base</keyword>
<feature type="active site" description="Schiff-base intermediate with acetaldehyde" evidence="6">
    <location>
        <position position="159"/>
    </location>
</feature>
<dbReference type="SUPFAM" id="SSF51569">
    <property type="entry name" value="Aldolase"/>
    <property type="match status" value="1"/>
</dbReference>
<dbReference type="InterPro" id="IPR013785">
    <property type="entry name" value="Aldolase_TIM"/>
</dbReference>
<evidence type="ECO:0000256" key="2">
    <source>
        <dbReference type="ARBA" id="ARBA00022490"/>
    </source>
</evidence>
<comment type="similarity">
    <text evidence="1 6">Belongs to the DeoC/FbaB aldolase family. DeoC type 1 subfamily.</text>
</comment>
<dbReference type="InterPro" id="IPR002915">
    <property type="entry name" value="DeoC/FbaB/LacD_aldolase"/>
</dbReference>
<dbReference type="EC" id="4.1.2.4" evidence="6"/>
<comment type="subcellular location">
    <subcellularLocation>
        <location evidence="6">Cytoplasm</location>
    </subcellularLocation>
</comment>
<comment type="function">
    <text evidence="6">Catalyzes a reversible aldol reaction between acetaldehyde and D-glyceraldehyde 3-phosphate to generate 2-deoxy-D-ribose 5-phosphate.</text>
</comment>
<dbReference type="GO" id="GO:0004139">
    <property type="term" value="F:deoxyribose-phosphate aldolase activity"/>
    <property type="evidence" value="ECO:0007669"/>
    <property type="project" value="UniProtKB-UniRule"/>
</dbReference>
<dbReference type="InterPro" id="IPR028581">
    <property type="entry name" value="DeoC_typeI"/>
</dbReference>
<organism evidence="7 8">
    <name type="scientific">Devosia nanyangense</name>
    <dbReference type="NCBI Taxonomy" id="1228055"/>
    <lineage>
        <taxon>Bacteria</taxon>
        <taxon>Pseudomonadati</taxon>
        <taxon>Pseudomonadota</taxon>
        <taxon>Alphaproteobacteria</taxon>
        <taxon>Hyphomicrobiales</taxon>
        <taxon>Devosiaceae</taxon>
        <taxon>Devosia</taxon>
    </lineage>
</organism>
<dbReference type="AlphaFoldDB" id="A0A933L2W6"/>
<accession>A0A933L2W6</accession>
<comment type="caution">
    <text evidence="7">The sequence shown here is derived from an EMBL/GenBank/DDBJ whole genome shotgun (WGS) entry which is preliminary data.</text>
</comment>
<dbReference type="GO" id="GO:0016052">
    <property type="term" value="P:carbohydrate catabolic process"/>
    <property type="evidence" value="ECO:0007669"/>
    <property type="project" value="TreeGrafter"/>
</dbReference>
<dbReference type="PIRSF" id="PIRSF001357">
    <property type="entry name" value="DeoC"/>
    <property type="match status" value="1"/>
</dbReference>
<proteinExistence type="inferred from homology"/>
<dbReference type="GO" id="GO:0005737">
    <property type="term" value="C:cytoplasm"/>
    <property type="evidence" value="ECO:0007669"/>
    <property type="project" value="UniProtKB-SubCell"/>
</dbReference>
<dbReference type="GO" id="GO:0009264">
    <property type="term" value="P:deoxyribonucleotide catabolic process"/>
    <property type="evidence" value="ECO:0007669"/>
    <property type="project" value="UniProtKB-UniRule"/>
</dbReference>
<evidence type="ECO:0000256" key="5">
    <source>
        <dbReference type="ARBA" id="ARBA00048791"/>
    </source>
</evidence>
<feature type="active site" description="Proton donor/acceptor" evidence="6">
    <location>
        <position position="97"/>
    </location>
</feature>
<dbReference type="HAMAP" id="MF_00114">
    <property type="entry name" value="DeoC_type1"/>
    <property type="match status" value="1"/>
</dbReference>
<dbReference type="PANTHER" id="PTHR10889:SF1">
    <property type="entry name" value="DEOXYRIBOSE-PHOSPHATE ALDOLASE"/>
    <property type="match status" value="1"/>
</dbReference>
<dbReference type="CDD" id="cd00959">
    <property type="entry name" value="DeoC"/>
    <property type="match status" value="1"/>
</dbReference>
<dbReference type="NCBIfam" id="TIGR00126">
    <property type="entry name" value="deoC"/>
    <property type="match status" value="1"/>
</dbReference>
<evidence type="ECO:0000313" key="7">
    <source>
        <dbReference type="EMBL" id="MBI4923274.1"/>
    </source>
</evidence>
<dbReference type="GO" id="GO:0006018">
    <property type="term" value="P:2-deoxyribose 1-phosphate catabolic process"/>
    <property type="evidence" value="ECO:0007669"/>
    <property type="project" value="UniProtKB-UniRule"/>
</dbReference>
<evidence type="ECO:0000256" key="1">
    <source>
        <dbReference type="ARBA" id="ARBA00010936"/>
    </source>
</evidence>
<keyword evidence="3 6" id="KW-0456">Lyase</keyword>
<protein>
    <recommendedName>
        <fullName evidence="6">Deoxyribose-phosphate aldolase</fullName>
        <shortName evidence="6">DERA</shortName>
        <ecNumber evidence="6">4.1.2.4</ecNumber>
    </recommendedName>
    <alternativeName>
        <fullName evidence="6">2-deoxy-D-ribose 5-phosphate aldolase</fullName>
    </alternativeName>
    <alternativeName>
        <fullName evidence="6">Phosphodeoxyriboaldolase</fullName>
        <shortName evidence="6">Deoxyriboaldolase</shortName>
    </alternativeName>
</protein>
<dbReference type="InterPro" id="IPR011343">
    <property type="entry name" value="DeoC"/>
</dbReference>